<dbReference type="Gramene" id="KQJ96642">
    <property type="protein sequence ID" value="KQJ96642"/>
    <property type="gene ID" value="BRADI_3g26252v3"/>
</dbReference>
<dbReference type="InParanoid" id="A0A0Q3HT00"/>
<evidence type="ECO:0000313" key="1">
    <source>
        <dbReference type="EMBL" id="KQJ96642.1"/>
    </source>
</evidence>
<dbReference type="EMBL" id="CM000882">
    <property type="protein sequence ID" value="KQJ96642.1"/>
    <property type="molecule type" value="Genomic_DNA"/>
</dbReference>
<evidence type="ECO:0008006" key="4">
    <source>
        <dbReference type="Google" id="ProtNLM"/>
    </source>
</evidence>
<proteinExistence type="predicted"/>
<protein>
    <recommendedName>
        <fullName evidence="4">Reverse transcriptase zinc-binding domain-containing protein</fullName>
    </recommendedName>
</protein>
<dbReference type="EnsemblPlants" id="KQJ96642">
    <property type="protein sequence ID" value="KQJ96642"/>
    <property type="gene ID" value="BRADI_3g26252v3"/>
</dbReference>
<gene>
    <name evidence="1" type="ORF">BRADI_3g26252v3</name>
</gene>
<reference evidence="2" key="3">
    <citation type="submission" date="2018-08" db="UniProtKB">
        <authorList>
            <consortium name="EnsemblPlants"/>
        </authorList>
    </citation>
    <scope>IDENTIFICATION</scope>
    <source>
        <strain evidence="2">cv. Bd21</strain>
    </source>
</reference>
<organism evidence="1">
    <name type="scientific">Brachypodium distachyon</name>
    <name type="common">Purple false brome</name>
    <name type="synonym">Trachynia distachya</name>
    <dbReference type="NCBI Taxonomy" id="15368"/>
    <lineage>
        <taxon>Eukaryota</taxon>
        <taxon>Viridiplantae</taxon>
        <taxon>Streptophyta</taxon>
        <taxon>Embryophyta</taxon>
        <taxon>Tracheophyta</taxon>
        <taxon>Spermatophyta</taxon>
        <taxon>Magnoliopsida</taxon>
        <taxon>Liliopsida</taxon>
        <taxon>Poales</taxon>
        <taxon>Poaceae</taxon>
        <taxon>BOP clade</taxon>
        <taxon>Pooideae</taxon>
        <taxon>Stipodae</taxon>
        <taxon>Brachypodieae</taxon>
        <taxon>Brachypodium</taxon>
    </lineage>
</organism>
<keyword evidence="3" id="KW-1185">Reference proteome</keyword>
<dbReference type="AlphaFoldDB" id="A0A0Q3HT00"/>
<sequence>MCNHNTLMTREHLFFRCPFALSCWHYICPGFLPSDLVHQNFKRLKDEIHKPFHMEITTMILWSIWKCRNEFIFSGTVPSLYRCRNIFKEEIFLVFHRAKRKSYVAFKPWIDRFR</sequence>
<dbReference type="Proteomes" id="UP000008810">
    <property type="component" value="Chromosome 3"/>
</dbReference>
<reference evidence="1 2" key="1">
    <citation type="journal article" date="2010" name="Nature">
        <title>Genome sequencing and analysis of the model grass Brachypodium distachyon.</title>
        <authorList>
            <consortium name="International Brachypodium Initiative"/>
        </authorList>
    </citation>
    <scope>NUCLEOTIDE SEQUENCE [LARGE SCALE GENOMIC DNA]</scope>
    <source>
        <strain evidence="1 2">Bd21</strain>
    </source>
</reference>
<dbReference type="OrthoDB" id="1749000at2759"/>
<accession>A0A0Q3HT00</accession>
<reference evidence="1" key="2">
    <citation type="submission" date="2017-06" db="EMBL/GenBank/DDBJ databases">
        <title>WGS assembly of Brachypodium distachyon.</title>
        <authorList>
            <consortium name="The International Brachypodium Initiative"/>
            <person name="Lucas S."/>
            <person name="Harmon-Smith M."/>
            <person name="Lail K."/>
            <person name="Tice H."/>
            <person name="Grimwood J."/>
            <person name="Bruce D."/>
            <person name="Barry K."/>
            <person name="Shu S."/>
            <person name="Lindquist E."/>
            <person name="Wang M."/>
            <person name="Pitluck S."/>
            <person name="Vogel J.P."/>
            <person name="Garvin D.F."/>
            <person name="Mockler T.C."/>
            <person name="Schmutz J."/>
            <person name="Rokhsar D."/>
            <person name="Bevan M.W."/>
        </authorList>
    </citation>
    <scope>NUCLEOTIDE SEQUENCE</scope>
    <source>
        <strain evidence="1">Bd21</strain>
    </source>
</reference>
<evidence type="ECO:0000313" key="2">
    <source>
        <dbReference type="EnsemblPlants" id="KQJ96642"/>
    </source>
</evidence>
<evidence type="ECO:0000313" key="3">
    <source>
        <dbReference type="Proteomes" id="UP000008810"/>
    </source>
</evidence>
<name>A0A0Q3HT00_BRADI</name>